<proteinExistence type="predicted"/>
<sequence length="139" mass="15552">MSHTTADLEYFKCDVCGVYLHKDIFCDHRRECKGLHSTELKKQECQAIGADLSLETRRRVAALQQQRQEEGAAVCSSAPAPVATGATAGAAAVPLRRSIAETEKQQDARVRREVANAYQRKLDAEFEAKLMNRTSRRRC</sequence>
<gene>
    <name evidence="1" type="ORF">STCU_03815</name>
</gene>
<evidence type="ECO:0000313" key="2">
    <source>
        <dbReference type="Proteomes" id="UP000015354"/>
    </source>
</evidence>
<protein>
    <submittedName>
        <fullName evidence="1">Uncharacterized protein</fullName>
    </submittedName>
</protein>
<reference evidence="1 2" key="1">
    <citation type="journal article" date="2013" name="PLoS ONE">
        <title>Predicting the Proteins of Angomonas deanei, Strigomonas culicis and Their Respective Endosymbionts Reveals New Aspects of the Trypanosomatidae Family.</title>
        <authorList>
            <person name="Motta M.C."/>
            <person name="Martins A.C."/>
            <person name="de Souza S.S."/>
            <person name="Catta-Preta C.M."/>
            <person name="Silva R."/>
            <person name="Klein C.C."/>
            <person name="de Almeida L.G."/>
            <person name="de Lima Cunha O."/>
            <person name="Ciapina L.P."/>
            <person name="Brocchi M."/>
            <person name="Colabardini A.C."/>
            <person name="de Araujo Lima B."/>
            <person name="Machado C.R."/>
            <person name="de Almeida Soares C.M."/>
            <person name="Probst C.M."/>
            <person name="de Menezes C.B."/>
            <person name="Thompson C.E."/>
            <person name="Bartholomeu D.C."/>
            <person name="Gradia D.F."/>
            <person name="Pavoni D.P."/>
            <person name="Grisard E.C."/>
            <person name="Fantinatti-Garboggini F."/>
            <person name="Marchini F.K."/>
            <person name="Rodrigues-Luiz G.F."/>
            <person name="Wagner G."/>
            <person name="Goldman G.H."/>
            <person name="Fietto J.L."/>
            <person name="Elias M.C."/>
            <person name="Goldman M.H."/>
            <person name="Sagot M.F."/>
            <person name="Pereira M."/>
            <person name="Stoco P.H."/>
            <person name="de Mendonca-Neto R.P."/>
            <person name="Teixeira S.M."/>
            <person name="Maciel T.E."/>
            <person name="de Oliveira Mendes T.A."/>
            <person name="Urmenyi T.P."/>
            <person name="de Souza W."/>
            <person name="Schenkman S."/>
            <person name="de Vasconcelos A.T."/>
        </authorList>
    </citation>
    <scope>NUCLEOTIDE SEQUENCE [LARGE SCALE GENOMIC DNA]</scope>
</reference>
<keyword evidence="2" id="KW-1185">Reference proteome</keyword>
<organism evidence="1 2">
    <name type="scientific">Strigomonas culicis</name>
    <dbReference type="NCBI Taxonomy" id="28005"/>
    <lineage>
        <taxon>Eukaryota</taxon>
        <taxon>Discoba</taxon>
        <taxon>Euglenozoa</taxon>
        <taxon>Kinetoplastea</taxon>
        <taxon>Metakinetoplastina</taxon>
        <taxon>Trypanosomatida</taxon>
        <taxon>Trypanosomatidae</taxon>
        <taxon>Strigomonadinae</taxon>
        <taxon>Strigomonas</taxon>
    </lineage>
</organism>
<dbReference type="Proteomes" id="UP000015354">
    <property type="component" value="Unassembled WGS sequence"/>
</dbReference>
<dbReference type="OrthoDB" id="265074at2759"/>
<dbReference type="AlphaFoldDB" id="S9UPS0"/>
<name>S9UPS0_9TRYP</name>
<accession>S9UPS0</accession>
<comment type="caution">
    <text evidence="1">The sequence shown here is derived from an EMBL/GenBank/DDBJ whole genome shotgun (WGS) entry which is preliminary data.</text>
</comment>
<evidence type="ECO:0000313" key="1">
    <source>
        <dbReference type="EMBL" id="EPY30888.1"/>
    </source>
</evidence>
<dbReference type="EMBL" id="ATMH01003815">
    <property type="protein sequence ID" value="EPY30888.1"/>
    <property type="molecule type" value="Genomic_DNA"/>
</dbReference>